<keyword evidence="1" id="KW-0663">Pyridoxal phosphate</keyword>
<proteinExistence type="predicted"/>
<evidence type="ECO:0000259" key="2">
    <source>
        <dbReference type="Pfam" id="PF00266"/>
    </source>
</evidence>
<dbReference type="Gene3D" id="3.40.640.10">
    <property type="entry name" value="Type I PLP-dependent aspartate aminotransferase-like (Major domain)"/>
    <property type="match status" value="1"/>
</dbReference>
<dbReference type="AlphaFoldDB" id="A0A2T5JT61"/>
<sequence length="127" mass="13690">MIAAVTFERTVFQPRLHRFEAGTGNIADAVGLGAALDYVARIGIETIARHEHDLLAYATHRLAPIKGVRLIGTARDKASVLSFVLEGMKPEDVGRALNAEGNAVRSGIIALSRSCAASGWRRRCGHR</sequence>
<protein>
    <submittedName>
        <fullName evidence="3">Aminotransferase class V</fullName>
    </submittedName>
</protein>
<dbReference type="GO" id="GO:0008483">
    <property type="term" value="F:transaminase activity"/>
    <property type="evidence" value="ECO:0007669"/>
    <property type="project" value="UniProtKB-KW"/>
</dbReference>
<dbReference type="EMBL" id="QAOT01000023">
    <property type="protein sequence ID" value="PTR12994.1"/>
    <property type="molecule type" value="Genomic_DNA"/>
</dbReference>
<evidence type="ECO:0000256" key="1">
    <source>
        <dbReference type="ARBA" id="ARBA00022898"/>
    </source>
</evidence>
<dbReference type="PANTHER" id="PTHR43586">
    <property type="entry name" value="CYSTEINE DESULFURASE"/>
    <property type="match status" value="1"/>
</dbReference>
<evidence type="ECO:0000313" key="4">
    <source>
        <dbReference type="Proteomes" id="UP000244060"/>
    </source>
</evidence>
<organism evidence="3 4">
    <name type="scientific">Cereibacter azotoformans</name>
    <dbReference type="NCBI Taxonomy" id="43057"/>
    <lineage>
        <taxon>Bacteria</taxon>
        <taxon>Pseudomonadati</taxon>
        <taxon>Pseudomonadota</taxon>
        <taxon>Alphaproteobacteria</taxon>
        <taxon>Rhodobacterales</taxon>
        <taxon>Paracoccaceae</taxon>
        <taxon>Cereibacter</taxon>
    </lineage>
</organism>
<dbReference type="Pfam" id="PF00266">
    <property type="entry name" value="Aminotran_5"/>
    <property type="match status" value="1"/>
</dbReference>
<dbReference type="Gene3D" id="3.90.1150.10">
    <property type="entry name" value="Aspartate Aminotransferase, domain 1"/>
    <property type="match status" value="1"/>
</dbReference>
<dbReference type="SUPFAM" id="SSF53383">
    <property type="entry name" value="PLP-dependent transferases"/>
    <property type="match status" value="1"/>
</dbReference>
<feature type="domain" description="Aminotransferase class V" evidence="2">
    <location>
        <begin position="1"/>
        <end position="108"/>
    </location>
</feature>
<dbReference type="Proteomes" id="UP000244060">
    <property type="component" value="Unassembled WGS sequence"/>
</dbReference>
<dbReference type="InterPro" id="IPR000192">
    <property type="entry name" value="Aminotrans_V_dom"/>
</dbReference>
<dbReference type="InterPro" id="IPR015421">
    <property type="entry name" value="PyrdxlP-dep_Trfase_major"/>
</dbReference>
<accession>A0A2T5JT61</accession>
<dbReference type="PANTHER" id="PTHR43586:SF8">
    <property type="entry name" value="CYSTEINE DESULFURASE 1, CHLOROPLASTIC"/>
    <property type="match status" value="1"/>
</dbReference>
<dbReference type="InterPro" id="IPR015422">
    <property type="entry name" value="PyrdxlP-dep_Trfase_small"/>
</dbReference>
<reference evidence="3 4" key="1">
    <citation type="submission" date="2018-04" db="EMBL/GenBank/DDBJ databases">
        <title>Genomic Encyclopedia of Type Strains, Phase III (KMG-III): the genomes of soil and plant-associated and newly described type strains.</title>
        <authorList>
            <person name="Whitman W."/>
        </authorList>
    </citation>
    <scope>NUCLEOTIDE SEQUENCE [LARGE SCALE GENOMIC DNA]</scope>
    <source>
        <strain evidence="3 4">KA25</strain>
    </source>
</reference>
<keyword evidence="3" id="KW-0032">Aminotransferase</keyword>
<gene>
    <name evidence="3" type="ORF">C8J28_12351</name>
</gene>
<evidence type="ECO:0000313" key="3">
    <source>
        <dbReference type="EMBL" id="PTR12994.1"/>
    </source>
</evidence>
<name>A0A2T5JT61_9RHOB</name>
<dbReference type="InterPro" id="IPR015424">
    <property type="entry name" value="PyrdxlP-dep_Trfase"/>
</dbReference>
<keyword evidence="3" id="KW-0808">Transferase</keyword>
<keyword evidence="4" id="KW-1185">Reference proteome</keyword>
<comment type="caution">
    <text evidence="3">The sequence shown here is derived from an EMBL/GenBank/DDBJ whole genome shotgun (WGS) entry which is preliminary data.</text>
</comment>